<evidence type="ECO:0000259" key="6">
    <source>
        <dbReference type="Pfam" id="PF00107"/>
    </source>
</evidence>
<reference evidence="7 8" key="1">
    <citation type="submission" date="2023-10" db="EMBL/GenBank/DDBJ databases">
        <title>Draft genome sequence of Xylaria bambusicola isolate GMP-LS, the root and basal stem rot pathogen of sugarcane in Indonesia.</title>
        <authorList>
            <person name="Selvaraj P."/>
            <person name="Muralishankar V."/>
            <person name="Muruganantham S."/>
            <person name="Sp S."/>
            <person name="Haryani S."/>
            <person name="Lau K.J.X."/>
            <person name="Naqvi N.I."/>
        </authorList>
    </citation>
    <scope>NUCLEOTIDE SEQUENCE [LARGE SCALE GENOMIC DNA]</scope>
    <source>
        <strain evidence="7">GMP-LS</strain>
    </source>
</reference>
<dbReference type="InterPro" id="IPR036291">
    <property type="entry name" value="NAD(P)-bd_dom_sf"/>
</dbReference>
<dbReference type="GO" id="GO:0000721">
    <property type="term" value="F:(R,R)-butanediol dehydrogenase activity"/>
    <property type="evidence" value="ECO:0007669"/>
    <property type="project" value="TreeGrafter"/>
</dbReference>
<comment type="caution">
    <text evidence="7">The sequence shown here is derived from an EMBL/GenBank/DDBJ whole genome shotgun (WGS) entry which is preliminary data.</text>
</comment>
<dbReference type="InterPro" id="IPR013149">
    <property type="entry name" value="ADH-like_C"/>
</dbReference>
<evidence type="ECO:0000313" key="8">
    <source>
        <dbReference type="Proteomes" id="UP001305414"/>
    </source>
</evidence>
<dbReference type="Gene3D" id="3.90.180.10">
    <property type="entry name" value="Medium-chain alcohol dehydrogenases, catalytic domain"/>
    <property type="match status" value="1"/>
</dbReference>
<gene>
    <name evidence="7" type="ORF">RRF57_011707</name>
</gene>
<organism evidence="7 8">
    <name type="scientific">Xylaria bambusicola</name>
    <dbReference type="NCBI Taxonomy" id="326684"/>
    <lineage>
        <taxon>Eukaryota</taxon>
        <taxon>Fungi</taxon>
        <taxon>Dikarya</taxon>
        <taxon>Ascomycota</taxon>
        <taxon>Pezizomycotina</taxon>
        <taxon>Sordariomycetes</taxon>
        <taxon>Xylariomycetidae</taxon>
        <taxon>Xylariales</taxon>
        <taxon>Xylariaceae</taxon>
        <taxon>Xylaria</taxon>
    </lineage>
</organism>
<evidence type="ECO:0000313" key="7">
    <source>
        <dbReference type="EMBL" id="KAK5635995.1"/>
    </source>
</evidence>
<dbReference type="Gene3D" id="3.40.50.720">
    <property type="entry name" value="NAD(P)-binding Rossmann-like Domain"/>
    <property type="match status" value="1"/>
</dbReference>
<evidence type="ECO:0000256" key="5">
    <source>
        <dbReference type="ARBA" id="ARBA00023002"/>
    </source>
</evidence>
<keyword evidence="8" id="KW-1185">Reference proteome</keyword>
<accession>A0AAN7UNA9</accession>
<dbReference type="SUPFAM" id="SSF51735">
    <property type="entry name" value="NAD(P)-binding Rossmann-fold domains"/>
    <property type="match status" value="1"/>
</dbReference>
<dbReference type="Proteomes" id="UP001305414">
    <property type="component" value="Unassembled WGS sequence"/>
</dbReference>
<proteinExistence type="inferred from homology"/>
<protein>
    <recommendedName>
        <fullName evidence="6">Alcohol dehydrogenase-like C-terminal domain-containing protein</fullName>
    </recommendedName>
</protein>
<dbReference type="GO" id="GO:0034079">
    <property type="term" value="P:butanediol biosynthetic process"/>
    <property type="evidence" value="ECO:0007669"/>
    <property type="project" value="TreeGrafter"/>
</dbReference>
<sequence length="235" mass="25638">MLMGGGGGLSDFVAIDSRYVFKLPDNVPSDVGALVEPFAVAWHAVSQANISAHDDVVIMGAGPIGLAAIKCIKLRQPRNIIVVDITPERRRLAQMFGATAILDPWEDDVVARCKELCDGVGPIVAMDCAGVPSSIKSAIQAVRPRGRVVDVALWEKAVPFQFNDLLHGEKTITGSCSYSREDFENVIRAMEDGLINVENMITRKTTMTRVVEDGFQALLQEKEKHVKIIIDARLP</sequence>
<comment type="similarity">
    <text evidence="2">Belongs to the zinc-containing alcohol dehydrogenase family.</text>
</comment>
<name>A0AAN7UNA9_9PEZI</name>
<comment type="cofactor">
    <cofactor evidence="1">
        <name>Zn(2+)</name>
        <dbReference type="ChEBI" id="CHEBI:29105"/>
    </cofactor>
</comment>
<dbReference type="GO" id="GO:0046872">
    <property type="term" value="F:metal ion binding"/>
    <property type="evidence" value="ECO:0007669"/>
    <property type="project" value="UniProtKB-KW"/>
</dbReference>
<keyword evidence="4" id="KW-0862">Zinc</keyword>
<evidence type="ECO:0000256" key="4">
    <source>
        <dbReference type="ARBA" id="ARBA00022833"/>
    </source>
</evidence>
<dbReference type="Pfam" id="PF00107">
    <property type="entry name" value="ADH_zinc_N"/>
    <property type="match status" value="1"/>
</dbReference>
<keyword evidence="3" id="KW-0479">Metal-binding</keyword>
<dbReference type="PANTHER" id="PTHR43161">
    <property type="entry name" value="SORBITOL DEHYDROGENASE"/>
    <property type="match status" value="1"/>
</dbReference>
<dbReference type="EMBL" id="JAWHQM010000060">
    <property type="protein sequence ID" value="KAK5635995.1"/>
    <property type="molecule type" value="Genomic_DNA"/>
</dbReference>
<evidence type="ECO:0000256" key="3">
    <source>
        <dbReference type="ARBA" id="ARBA00022723"/>
    </source>
</evidence>
<keyword evidence="5" id="KW-0560">Oxidoreductase</keyword>
<dbReference type="PANTHER" id="PTHR43161:SF23">
    <property type="entry name" value="(R,R)-BUTANEDIOL DEHYDROGENASE-RELATED"/>
    <property type="match status" value="1"/>
</dbReference>
<dbReference type="AlphaFoldDB" id="A0AAN7UNA9"/>
<evidence type="ECO:0000256" key="2">
    <source>
        <dbReference type="ARBA" id="ARBA00008072"/>
    </source>
</evidence>
<dbReference type="GO" id="GO:0005737">
    <property type="term" value="C:cytoplasm"/>
    <property type="evidence" value="ECO:0007669"/>
    <property type="project" value="TreeGrafter"/>
</dbReference>
<evidence type="ECO:0000256" key="1">
    <source>
        <dbReference type="ARBA" id="ARBA00001947"/>
    </source>
</evidence>
<feature type="domain" description="Alcohol dehydrogenase-like C-terminal" evidence="6">
    <location>
        <begin position="63"/>
        <end position="191"/>
    </location>
</feature>